<accession>A0A9Q0JQA9</accession>
<dbReference type="Proteomes" id="UP001141552">
    <property type="component" value="Unassembled WGS sequence"/>
</dbReference>
<sequence length="220" mass="24265">MGSKSNAADGEEGKKSDFFSFNFLRKQEKGGGGEALSSEPKEITVGGEQGGRCSVGKGGTFEVDEEGKETGKGENFEQGYSSLASGEKKDMRSLKEEGKAGSFKVREVEETEKGDIFEQVNPLTGEIAEEVGGENSFFYPAGETLEDTEGEQETLEVIKAERDVLKQMLHDEYKAEILEELKEELKEKLEELKEELEREWKKGLKEADERGTGKATERGG</sequence>
<proteinExistence type="predicted"/>
<evidence type="ECO:0000313" key="2">
    <source>
        <dbReference type="EMBL" id="KAJ4850168.1"/>
    </source>
</evidence>
<dbReference type="EMBL" id="JAKUCV010000416">
    <property type="protein sequence ID" value="KAJ4850168.1"/>
    <property type="molecule type" value="Genomic_DNA"/>
</dbReference>
<protein>
    <submittedName>
        <fullName evidence="2">Uncharacterized protein</fullName>
    </submittedName>
</protein>
<feature type="region of interest" description="Disordered" evidence="1">
    <location>
        <begin position="200"/>
        <end position="220"/>
    </location>
</feature>
<reference evidence="2" key="1">
    <citation type="submission" date="2022-02" db="EMBL/GenBank/DDBJ databases">
        <authorList>
            <person name="Henning P.M."/>
            <person name="McCubbin A.G."/>
            <person name="Shore J.S."/>
        </authorList>
    </citation>
    <scope>NUCLEOTIDE SEQUENCE</scope>
    <source>
        <strain evidence="2">F60SS</strain>
        <tissue evidence="2">Leaves</tissue>
    </source>
</reference>
<keyword evidence="3" id="KW-1185">Reference proteome</keyword>
<name>A0A9Q0JQA9_9ROSI</name>
<comment type="caution">
    <text evidence="2">The sequence shown here is derived from an EMBL/GenBank/DDBJ whole genome shotgun (WGS) entry which is preliminary data.</text>
</comment>
<evidence type="ECO:0000313" key="3">
    <source>
        <dbReference type="Proteomes" id="UP001141552"/>
    </source>
</evidence>
<dbReference type="AlphaFoldDB" id="A0A9Q0JQA9"/>
<feature type="compositionally biased region" description="Basic and acidic residues" evidence="1">
    <location>
        <begin position="86"/>
        <end position="101"/>
    </location>
</feature>
<reference evidence="2" key="2">
    <citation type="journal article" date="2023" name="Plants (Basel)">
        <title>Annotation of the Turnera subulata (Passifloraceae) Draft Genome Reveals the S-Locus Evolved after the Divergence of Turneroideae from Passifloroideae in a Stepwise Manner.</title>
        <authorList>
            <person name="Henning P.M."/>
            <person name="Roalson E.H."/>
            <person name="Mir W."/>
            <person name="McCubbin A.G."/>
            <person name="Shore J.S."/>
        </authorList>
    </citation>
    <scope>NUCLEOTIDE SEQUENCE</scope>
    <source>
        <strain evidence="2">F60SS</strain>
    </source>
</reference>
<gene>
    <name evidence="2" type="ORF">Tsubulata_033444</name>
</gene>
<feature type="region of interest" description="Disordered" evidence="1">
    <location>
        <begin position="28"/>
        <end position="101"/>
    </location>
</feature>
<evidence type="ECO:0000256" key="1">
    <source>
        <dbReference type="SAM" id="MobiDB-lite"/>
    </source>
</evidence>
<organism evidence="2 3">
    <name type="scientific">Turnera subulata</name>
    <dbReference type="NCBI Taxonomy" id="218843"/>
    <lineage>
        <taxon>Eukaryota</taxon>
        <taxon>Viridiplantae</taxon>
        <taxon>Streptophyta</taxon>
        <taxon>Embryophyta</taxon>
        <taxon>Tracheophyta</taxon>
        <taxon>Spermatophyta</taxon>
        <taxon>Magnoliopsida</taxon>
        <taxon>eudicotyledons</taxon>
        <taxon>Gunneridae</taxon>
        <taxon>Pentapetalae</taxon>
        <taxon>rosids</taxon>
        <taxon>fabids</taxon>
        <taxon>Malpighiales</taxon>
        <taxon>Passifloraceae</taxon>
        <taxon>Turnera</taxon>
    </lineage>
</organism>